<dbReference type="PROSITE" id="PS50048">
    <property type="entry name" value="ZN2_CY6_FUNGAL_2"/>
    <property type="match status" value="1"/>
</dbReference>
<organism evidence="4 5">
    <name type="scientific">Neodothiora populina</name>
    <dbReference type="NCBI Taxonomy" id="2781224"/>
    <lineage>
        <taxon>Eukaryota</taxon>
        <taxon>Fungi</taxon>
        <taxon>Dikarya</taxon>
        <taxon>Ascomycota</taxon>
        <taxon>Pezizomycotina</taxon>
        <taxon>Dothideomycetes</taxon>
        <taxon>Dothideomycetidae</taxon>
        <taxon>Dothideales</taxon>
        <taxon>Dothioraceae</taxon>
        <taxon>Neodothiora</taxon>
    </lineage>
</organism>
<dbReference type="GeneID" id="95978616"/>
<dbReference type="PANTHER" id="PTHR47657">
    <property type="entry name" value="STEROL REGULATORY ELEMENT-BINDING PROTEIN ECM22"/>
    <property type="match status" value="1"/>
</dbReference>
<dbReference type="EMBL" id="JBFMKM010000016">
    <property type="protein sequence ID" value="KAL1297376.1"/>
    <property type="molecule type" value="Genomic_DNA"/>
</dbReference>
<dbReference type="SMART" id="SM00066">
    <property type="entry name" value="GAL4"/>
    <property type="match status" value="1"/>
</dbReference>
<dbReference type="PRINTS" id="PR00755">
    <property type="entry name" value="AFLATOXINBRP"/>
</dbReference>
<evidence type="ECO:0000256" key="2">
    <source>
        <dbReference type="SAM" id="MobiDB-lite"/>
    </source>
</evidence>
<feature type="domain" description="Zn(2)-C6 fungal-type" evidence="3">
    <location>
        <begin position="13"/>
        <end position="43"/>
    </location>
</feature>
<accession>A0ABR3P3M0</accession>
<evidence type="ECO:0000313" key="4">
    <source>
        <dbReference type="EMBL" id="KAL1297376.1"/>
    </source>
</evidence>
<evidence type="ECO:0000256" key="1">
    <source>
        <dbReference type="ARBA" id="ARBA00023242"/>
    </source>
</evidence>
<feature type="compositionally biased region" description="Polar residues" evidence="2">
    <location>
        <begin position="56"/>
        <end position="77"/>
    </location>
</feature>
<dbReference type="Pfam" id="PF00172">
    <property type="entry name" value="Zn_clus"/>
    <property type="match status" value="1"/>
</dbReference>
<dbReference type="SUPFAM" id="SSF57701">
    <property type="entry name" value="Zn2/Cys6 DNA-binding domain"/>
    <property type="match status" value="1"/>
</dbReference>
<comment type="caution">
    <text evidence="4">The sequence shown here is derived from an EMBL/GenBank/DDBJ whole genome shotgun (WGS) entry which is preliminary data.</text>
</comment>
<reference evidence="4 5" key="1">
    <citation type="submission" date="2024-07" db="EMBL/GenBank/DDBJ databases">
        <title>Draft sequence of the Neodothiora populina.</title>
        <authorList>
            <person name="Drown D.D."/>
            <person name="Schuette U.S."/>
            <person name="Buechlein A.B."/>
            <person name="Rusch D.R."/>
            <person name="Winton L.W."/>
            <person name="Adams G.A."/>
        </authorList>
    </citation>
    <scope>NUCLEOTIDE SEQUENCE [LARGE SCALE GENOMIC DNA]</scope>
    <source>
        <strain evidence="4 5">CPC 39397</strain>
    </source>
</reference>
<dbReference type="InterPro" id="IPR036864">
    <property type="entry name" value="Zn2-C6_fun-type_DNA-bd_sf"/>
</dbReference>
<feature type="region of interest" description="Disordered" evidence="2">
    <location>
        <begin position="52"/>
        <end position="77"/>
    </location>
</feature>
<name>A0ABR3P3M0_9PEZI</name>
<evidence type="ECO:0000313" key="5">
    <source>
        <dbReference type="Proteomes" id="UP001562354"/>
    </source>
</evidence>
<dbReference type="RefSeq" id="XP_069197058.1">
    <property type="nucleotide sequence ID" value="XM_069348209.1"/>
</dbReference>
<evidence type="ECO:0000259" key="3">
    <source>
        <dbReference type="PROSITE" id="PS50048"/>
    </source>
</evidence>
<dbReference type="Gene3D" id="4.10.240.10">
    <property type="entry name" value="Zn(2)-C6 fungal-type DNA-binding domain"/>
    <property type="match status" value="1"/>
</dbReference>
<keyword evidence="1" id="KW-0539">Nucleus</keyword>
<gene>
    <name evidence="4" type="ORF">AAFC00_004916</name>
</gene>
<dbReference type="InterPro" id="IPR052400">
    <property type="entry name" value="Zn2-C6_fungal_TF"/>
</dbReference>
<dbReference type="PROSITE" id="PS00463">
    <property type="entry name" value="ZN2_CY6_FUNGAL_1"/>
    <property type="match status" value="1"/>
</dbReference>
<dbReference type="InterPro" id="IPR001138">
    <property type="entry name" value="Zn2Cys6_DnaBD"/>
</dbReference>
<dbReference type="PANTHER" id="PTHR47657:SF14">
    <property type="entry name" value="ZN(2)-C6 FUNGAL-TYPE DOMAIN-CONTAINING PROTEIN"/>
    <property type="match status" value="1"/>
</dbReference>
<dbReference type="Proteomes" id="UP001562354">
    <property type="component" value="Unassembled WGS sequence"/>
</dbReference>
<dbReference type="CDD" id="cd00067">
    <property type="entry name" value="GAL4"/>
    <property type="match status" value="1"/>
</dbReference>
<proteinExistence type="predicted"/>
<protein>
    <recommendedName>
        <fullName evidence="3">Zn(2)-C6 fungal-type domain-containing protein</fullName>
    </recommendedName>
</protein>
<keyword evidence="5" id="KW-1185">Reference proteome</keyword>
<sequence length="435" mass="48624">MPPRLNHRKSRTGCTTCKQRKIKCDERKPDCTACLRHRVKCTYDISLPPRRDKIAANSSSRGSTDASPNLVDSVTADPNGSHEANLLDISGLQRKQLELFLLHRFISAVSLTFPAAEDPELRYLYPRDAVELSFSFPFLQNTILAITALHTAVLRLSPQLNQDEDEAPSTKLPAAFQGMDFAQIHRFYLNLALHQQRTELASISNDNGEALTLASVMLAMIANRLLSPIDSEHSRENSYSPPIQALYISQATGPIIQAAMPYISDQTHLSRMIRWGRDKFSVVFSDTRPDGTSTALGLSVKPPFSQLLEFEDAAEAEDSDSDTVAAYAKTVTYVNELHSGVLRGDSSRELCRSAMAFAPVVPRRFIGLLAEERPRALAIYAHYMALVKRVEQYWWFAGAAEREVFGVNSIMPDSWRWAMAWPLEMISRFDTANAA</sequence>